<dbReference type="GO" id="GO:0016874">
    <property type="term" value="F:ligase activity"/>
    <property type="evidence" value="ECO:0007669"/>
    <property type="project" value="UniProtKB-KW"/>
</dbReference>
<feature type="transmembrane region" description="Helical" evidence="1">
    <location>
        <begin position="360"/>
        <end position="379"/>
    </location>
</feature>
<accession>A0A9X2FBU5</accession>
<protein>
    <submittedName>
        <fullName evidence="2">O-antigen ligase family protein</fullName>
    </submittedName>
</protein>
<name>A0A9X2FBU5_9BACT</name>
<feature type="transmembrane region" description="Helical" evidence="1">
    <location>
        <begin position="261"/>
        <end position="280"/>
    </location>
</feature>
<keyword evidence="2" id="KW-0436">Ligase</keyword>
<keyword evidence="3" id="KW-1185">Reference proteome</keyword>
<keyword evidence="1" id="KW-0472">Membrane</keyword>
<evidence type="ECO:0000313" key="3">
    <source>
        <dbReference type="Proteomes" id="UP001155241"/>
    </source>
</evidence>
<sequence length="469" mass="51728">MQILADGALFLWPLAILMLFAALPPRSAMLTALIGGWLFLPVHEFQLPLIPDYSKMTATCFGVFAATLAFDPTRFVGLRFRWIDAPVILICIAPMLSSLTNDLGLYDGVSGVVSKVISVGMPYLLGRGYFRSVDDLSALAVAIVVGGLLYLPLCLYEMRMSPHLHVDIYGYRPGNRRNLVRFGGWRPVVFMKDGLQLSMWMVTSALTAFWLWWNQRLPQLLGLRPMFAAIGLVGVAILTRSTGAVLLLLMGMTVLVLTKWMGSKIALIALLLIPPVYIGVRLTGEYGWEPAVQAASWISEERAGSLQFRFEMEDILAERALERPLFGWGGWGRNRVHGEKGDDKSVTDGLWIIEFGTRGLFGLCSYFALLLLPLGLMVWKQPARVLSLPRTAPALVLATTVLLYAIDCLPNAMPNPVYFVMAGGILGTVVNKSFAHPPKTDGEPSVHFGRGNHTQSELLERKLTPGHSK</sequence>
<feature type="transmembrane region" description="Helical" evidence="1">
    <location>
        <begin position="195"/>
        <end position="213"/>
    </location>
</feature>
<comment type="caution">
    <text evidence="2">The sequence shown here is derived from an EMBL/GenBank/DDBJ whole genome shotgun (WGS) entry which is preliminary data.</text>
</comment>
<proteinExistence type="predicted"/>
<dbReference type="EMBL" id="JAMXLR010000055">
    <property type="protein sequence ID" value="MCO6045363.1"/>
    <property type="molecule type" value="Genomic_DNA"/>
</dbReference>
<feature type="transmembrane region" description="Helical" evidence="1">
    <location>
        <begin position="391"/>
        <end position="406"/>
    </location>
</feature>
<dbReference type="RefSeq" id="WP_252853478.1">
    <property type="nucleotide sequence ID" value="NZ_JAMXLR010000055.1"/>
</dbReference>
<feature type="transmembrane region" description="Helical" evidence="1">
    <location>
        <begin position="225"/>
        <end position="249"/>
    </location>
</feature>
<feature type="transmembrane region" description="Helical" evidence="1">
    <location>
        <begin position="52"/>
        <end position="70"/>
    </location>
</feature>
<dbReference type="AlphaFoldDB" id="A0A9X2FBU5"/>
<reference evidence="2" key="1">
    <citation type="submission" date="2022-06" db="EMBL/GenBank/DDBJ databases">
        <title>Aeoliella straminimaris, a novel planctomycete from sediments.</title>
        <authorList>
            <person name="Vitorino I.R."/>
            <person name="Lage O.M."/>
        </authorList>
    </citation>
    <scope>NUCLEOTIDE SEQUENCE</scope>
    <source>
        <strain evidence="2">ICT_H6.2</strain>
    </source>
</reference>
<feature type="transmembrane region" description="Helical" evidence="1">
    <location>
        <begin position="82"/>
        <end position="100"/>
    </location>
</feature>
<evidence type="ECO:0000313" key="2">
    <source>
        <dbReference type="EMBL" id="MCO6045363.1"/>
    </source>
</evidence>
<keyword evidence="1" id="KW-1133">Transmembrane helix</keyword>
<feature type="transmembrane region" description="Helical" evidence="1">
    <location>
        <begin position="136"/>
        <end position="156"/>
    </location>
</feature>
<organism evidence="2 3">
    <name type="scientific">Aeoliella straminimaris</name>
    <dbReference type="NCBI Taxonomy" id="2954799"/>
    <lineage>
        <taxon>Bacteria</taxon>
        <taxon>Pseudomonadati</taxon>
        <taxon>Planctomycetota</taxon>
        <taxon>Planctomycetia</taxon>
        <taxon>Pirellulales</taxon>
        <taxon>Lacipirellulaceae</taxon>
        <taxon>Aeoliella</taxon>
    </lineage>
</organism>
<gene>
    <name evidence="2" type="ORF">NG895_15745</name>
</gene>
<evidence type="ECO:0000256" key="1">
    <source>
        <dbReference type="SAM" id="Phobius"/>
    </source>
</evidence>
<dbReference type="Proteomes" id="UP001155241">
    <property type="component" value="Unassembled WGS sequence"/>
</dbReference>
<keyword evidence="1" id="KW-0812">Transmembrane</keyword>